<dbReference type="RefSeq" id="XP_034283071.1">
    <property type="nucleotide sequence ID" value="XM_034427180.1"/>
</dbReference>
<accession>A0A6P9CTQ9</accession>
<dbReference type="RefSeq" id="XP_034283070.1">
    <property type="nucleotide sequence ID" value="XM_034427179.1"/>
</dbReference>
<sequence length="192" mass="20805">MALAGFLQLLTPPPTPHPKQSIPPDLQAGSSSTHQNAAQCLRAPVLRLQRDSGQQVGQHRLLQSRSDHLPPFPPRVQAPVLHQDGKRGAGGPFDQWMRHLPSLPAAGVARDPDPLLQQRSLQWIPCLLLLPCLLPPDLVDGPAYLPPVKQSSETPGRLSGHAAAARWPQISFFVLLGPLAAIRRGGFIVILH</sequence>
<feature type="compositionally biased region" description="Polar residues" evidence="1">
    <location>
        <begin position="28"/>
        <end position="37"/>
    </location>
</feature>
<dbReference type="AlphaFoldDB" id="A0A6P9CTQ9"/>
<gene>
    <name evidence="3 4" type="primary">LOC117671320</name>
</gene>
<name>A0A6P9CTQ9_PANGU</name>
<feature type="region of interest" description="Disordered" evidence="1">
    <location>
        <begin position="8"/>
        <end position="37"/>
    </location>
</feature>
<feature type="compositionally biased region" description="Polar residues" evidence="1">
    <location>
        <begin position="52"/>
        <end position="64"/>
    </location>
</feature>
<keyword evidence="2" id="KW-1185">Reference proteome</keyword>
<reference evidence="3 4" key="1">
    <citation type="submission" date="2025-04" db="UniProtKB">
        <authorList>
            <consortium name="RefSeq"/>
        </authorList>
    </citation>
    <scope>IDENTIFICATION</scope>
    <source>
        <tissue evidence="3 4">Blood</tissue>
    </source>
</reference>
<evidence type="ECO:0000313" key="3">
    <source>
        <dbReference type="RefSeq" id="XP_034283070.1"/>
    </source>
</evidence>
<evidence type="ECO:0000313" key="4">
    <source>
        <dbReference type="RefSeq" id="XP_034283071.1"/>
    </source>
</evidence>
<feature type="region of interest" description="Disordered" evidence="1">
    <location>
        <begin position="52"/>
        <end position="93"/>
    </location>
</feature>
<dbReference type="GeneID" id="117671320"/>
<proteinExistence type="predicted"/>
<organism evidence="2 3">
    <name type="scientific">Pantherophis guttatus</name>
    <name type="common">Corn snake</name>
    <name type="synonym">Elaphe guttata</name>
    <dbReference type="NCBI Taxonomy" id="94885"/>
    <lineage>
        <taxon>Eukaryota</taxon>
        <taxon>Metazoa</taxon>
        <taxon>Chordata</taxon>
        <taxon>Craniata</taxon>
        <taxon>Vertebrata</taxon>
        <taxon>Euteleostomi</taxon>
        <taxon>Lepidosauria</taxon>
        <taxon>Squamata</taxon>
        <taxon>Bifurcata</taxon>
        <taxon>Unidentata</taxon>
        <taxon>Episquamata</taxon>
        <taxon>Toxicofera</taxon>
        <taxon>Serpentes</taxon>
        <taxon>Colubroidea</taxon>
        <taxon>Colubridae</taxon>
        <taxon>Colubrinae</taxon>
        <taxon>Pantherophis</taxon>
    </lineage>
</organism>
<protein>
    <submittedName>
        <fullName evidence="3 4">Uncharacterized protein LOC117671320 isoform X1</fullName>
    </submittedName>
</protein>
<dbReference type="KEGG" id="pgut:117671320"/>
<dbReference type="Proteomes" id="UP001652622">
    <property type="component" value="Unplaced"/>
</dbReference>
<evidence type="ECO:0000313" key="2">
    <source>
        <dbReference type="Proteomes" id="UP001652622"/>
    </source>
</evidence>
<evidence type="ECO:0000256" key="1">
    <source>
        <dbReference type="SAM" id="MobiDB-lite"/>
    </source>
</evidence>